<keyword evidence="2" id="KW-0238">DNA-binding</keyword>
<dbReference type="RefSeq" id="WP_209043886.1">
    <property type="nucleotide sequence ID" value="NZ_BAAAPQ010000026.1"/>
</dbReference>
<name>A0A846S4A7_9MICO</name>
<evidence type="ECO:0000313" key="2">
    <source>
        <dbReference type="EMBL" id="NJC56342.1"/>
    </source>
</evidence>
<dbReference type="GO" id="GO:0006950">
    <property type="term" value="P:response to stress"/>
    <property type="evidence" value="ECO:0007669"/>
    <property type="project" value="TreeGrafter"/>
</dbReference>
<dbReference type="InterPro" id="IPR036388">
    <property type="entry name" value="WH-like_DNA-bd_sf"/>
</dbReference>
<dbReference type="PRINTS" id="PR00598">
    <property type="entry name" value="HTHMARR"/>
</dbReference>
<evidence type="ECO:0000259" key="1">
    <source>
        <dbReference type="PROSITE" id="PS50995"/>
    </source>
</evidence>
<dbReference type="SUPFAM" id="SSF46785">
    <property type="entry name" value="Winged helix' DNA-binding domain"/>
    <property type="match status" value="1"/>
</dbReference>
<proteinExistence type="predicted"/>
<dbReference type="PROSITE" id="PS50995">
    <property type="entry name" value="HTH_MARR_2"/>
    <property type="match status" value="1"/>
</dbReference>
<gene>
    <name evidence="2" type="ORF">BKA07_001377</name>
</gene>
<evidence type="ECO:0000313" key="3">
    <source>
        <dbReference type="Proteomes" id="UP000576792"/>
    </source>
</evidence>
<protein>
    <submittedName>
        <fullName evidence="2">DNA-binding MarR family transcriptional regulator</fullName>
    </submittedName>
</protein>
<dbReference type="InterPro" id="IPR000835">
    <property type="entry name" value="HTH_MarR-typ"/>
</dbReference>
<dbReference type="PANTHER" id="PTHR33164:SF43">
    <property type="entry name" value="HTH-TYPE TRANSCRIPTIONAL REPRESSOR YETL"/>
    <property type="match status" value="1"/>
</dbReference>
<reference evidence="2 3" key="1">
    <citation type="submission" date="2020-03" db="EMBL/GenBank/DDBJ databases">
        <title>Sequencing the genomes of 1000 actinobacteria strains.</title>
        <authorList>
            <person name="Klenk H.-P."/>
        </authorList>
    </citation>
    <scope>NUCLEOTIDE SEQUENCE [LARGE SCALE GENOMIC DNA]</scope>
    <source>
        <strain evidence="2 3">DSM 18964</strain>
    </source>
</reference>
<dbReference type="AlphaFoldDB" id="A0A846S4A7"/>
<dbReference type="GO" id="GO:0003677">
    <property type="term" value="F:DNA binding"/>
    <property type="evidence" value="ECO:0007669"/>
    <property type="project" value="UniProtKB-KW"/>
</dbReference>
<dbReference type="Proteomes" id="UP000576792">
    <property type="component" value="Unassembled WGS sequence"/>
</dbReference>
<keyword evidence="3" id="KW-1185">Reference proteome</keyword>
<dbReference type="SMART" id="SM00347">
    <property type="entry name" value="HTH_MARR"/>
    <property type="match status" value="1"/>
</dbReference>
<dbReference type="Gene3D" id="1.10.10.10">
    <property type="entry name" value="Winged helix-like DNA-binding domain superfamily/Winged helix DNA-binding domain"/>
    <property type="match status" value="1"/>
</dbReference>
<dbReference type="Pfam" id="PF12802">
    <property type="entry name" value="MarR_2"/>
    <property type="match status" value="1"/>
</dbReference>
<dbReference type="InterPro" id="IPR039422">
    <property type="entry name" value="MarR/SlyA-like"/>
</dbReference>
<dbReference type="InterPro" id="IPR036390">
    <property type="entry name" value="WH_DNA-bd_sf"/>
</dbReference>
<accession>A0A846S4A7</accession>
<dbReference type="PANTHER" id="PTHR33164">
    <property type="entry name" value="TRANSCRIPTIONAL REGULATOR, MARR FAMILY"/>
    <property type="match status" value="1"/>
</dbReference>
<dbReference type="GO" id="GO:0003700">
    <property type="term" value="F:DNA-binding transcription factor activity"/>
    <property type="evidence" value="ECO:0007669"/>
    <property type="project" value="InterPro"/>
</dbReference>
<dbReference type="EMBL" id="JAATJN010000001">
    <property type="protein sequence ID" value="NJC56342.1"/>
    <property type="molecule type" value="Genomic_DNA"/>
</dbReference>
<sequence>MNEITTGQEACDLGWAIAMTGRGYAVLVDPVFASFPRGARGYQLLHTVIHKKLRSQMALADYLGVDRTVIPYMIDDLESAGYVARKSDPRDRRVRTVAATEDGLAKYRELIADLSHAEDQFLKDFPKDQRAALLSGLSTLAQRSRDVSA</sequence>
<organism evidence="2 3">
    <name type="scientific">Brevibacterium marinum</name>
    <dbReference type="NCBI Taxonomy" id="418643"/>
    <lineage>
        <taxon>Bacteria</taxon>
        <taxon>Bacillati</taxon>
        <taxon>Actinomycetota</taxon>
        <taxon>Actinomycetes</taxon>
        <taxon>Micrococcales</taxon>
        <taxon>Brevibacteriaceae</taxon>
        <taxon>Brevibacterium</taxon>
    </lineage>
</organism>
<feature type="domain" description="HTH marR-type" evidence="1">
    <location>
        <begin position="10"/>
        <end position="142"/>
    </location>
</feature>
<comment type="caution">
    <text evidence="2">The sequence shown here is derived from an EMBL/GenBank/DDBJ whole genome shotgun (WGS) entry which is preliminary data.</text>
</comment>